<keyword evidence="1" id="KW-0812">Transmembrane</keyword>
<dbReference type="EMBL" id="NJHN03000062">
    <property type="protein sequence ID" value="KAH9418800.1"/>
    <property type="molecule type" value="Genomic_DNA"/>
</dbReference>
<keyword evidence="1" id="KW-1133">Transmembrane helix</keyword>
<dbReference type="Proteomes" id="UP000887458">
    <property type="component" value="Unassembled WGS sequence"/>
</dbReference>
<feature type="transmembrane region" description="Helical" evidence="1">
    <location>
        <begin position="38"/>
        <end position="62"/>
    </location>
</feature>
<accession>A0ABQ8J8Q9</accession>
<evidence type="ECO:0000313" key="2">
    <source>
        <dbReference type="EMBL" id="KAH9418800.1"/>
    </source>
</evidence>
<gene>
    <name evidence="2" type="ORF">DERP_004126</name>
</gene>
<evidence type="ECO:0000256" key="1">
    <source>
        <dbReference type="SAM" id="Phobius"/>
    </source>
</evidence>
<keyword evidence="1" id="KW-0472">Membrane</keyword>
<comment type="caution">
    <text evidence="2">The sequence shown here is derived from an EMBL/GenBank/DDBJ whole genome shotgun (WGS) entry which is preliminary data.</text>
</comment>
<sequence>MNVFGLPLFFEESDSTTVSSNIQTIKHNHHIIRKSMNYYPIILTIIIFIVLISIGTMLFIYFKRNEILNDYIKMAKRSARFTRYPMKTTHKIDTTGSKSPTSTIYSALRSAFLSAEESST</sequence>
<reference evidence="2 3" key="1">
    <citation type="journal article" date="2018" name="J. Allergy Clin. Immunol.">
        <title>High-quality assembly of Dermatophagoides pteronyssinus genome and transcriptome reveals a wide range of novel allergens.</title>
        <authorList>
            <person name="Liu X.Y."/>
            <person name="Yang K.Y."/>
            <person name="Wang M.Q."/>
            <person name="Kwok J.S."/>
            <person name="Zeng X."/>
            <person name="Yang Z."/>
            <person name="Xiao X.J."/>
            <person name="Lau C.P."/>
            <person name="Li Y."/>
            <person name="Huang Z.M."/>
            <person name="Ba J.G."/>
            <person name="Yim A.K."/>
            <person name="Ouyang C.Y."/>
            <person name="Ngai S.M."/>
            <person name="Chan T.F."/>
            <person name="Leung E.L."/>
            <person name="Liu L."/>
            <person name="Liu Z.G."/>
            <person name="Tsui S.K."/>
        </authorList>
    </citation>
    <scope>NUCLEOTIDE SEQUENCE [LARGE SCALE GENOMIC DNA]</scope>
    <source>
        <strain evidence="2">Derp</strain>
    </source>
</reference>
<protein>
    <submittedName>
        <fullName evidence="2">Uncharacterized protein</fullName>
    </submittedName>
</protein>
<organism evidence="2 3">
    <name type="scientific">Dermatophagoides pteronyssinus</name>
    <name type="common">European house dust mite</name>
    <dbReference type="NCBI Taxonomy" id="6956"/>
    <lineage>
        <taxon>Eukaryota</taxon>
        <taxon>Metazoa</taxon>
        <taxon>Ecdysozoa</taxon>
        <taxon>Arthropoda</taxon>
        <taxon>Chelicerata</taxon>
        <taxon>Arachnida</taxon>
        <taxon>Acari</taxon>
        <taxon>Acariformes</taxon>
        <taxon>Sarcoptiformes</taxon>
        <taxon>Astigmata</taxon>
        <taxon>Psoroptidia</taxon>
        <taxon>Analgoidea</taxon>
        <taxon>Pyroglyphidae</taxon>
        <taxon>Dermatophagoidinae</taxon>
        <taxon>Dermatophagoides</taxon>
    </lineage>
</organism>
<keyword evidence="3" id="KW-1185">Reference proteome</keyword>
<proteinExistence type="predicted"/>
<reference evidence="2 3" key="2">
    <citation type="journal article" date="2022" name="Mol. Biol. Evol.">
        <title>Comparative Genomics Reveals Insights into the Divergent Evolution of Astigmatic Mites and Household Pest Adaptations.</title>
        <authorList>
            <person name="Xiong Q."/>
            <person name="Wan A.T."/>
            <person name="Liu X."/>
            <person name="Fung C.S."/>
            <person name="Xiao X."/>
            <person name="Malainual N."/>
            <person name="Hou J."/>
            <person name="Wang L."/>
            <person name="Wang M."/>
            <person name="Yang K.Y."/>
            <person name="Cui Y."/>
            <person name="Leung E.L."/>
            <person name="Nong W."/>
            <person name="Shin S.K."/>
            <person name="Au S.W."/>
            <person name="Jeong K.Y."/>
            <person name="Chew F.T."/>
            <person name="Hui J.H."/>
            <person name="Leung T.F."/>
            <person name="Tungtrongchitr A."/>
            <person name="Zhong N."/>
            <person name="Liu Z."/>
            <person name="Tsui S.K."/>
        </authorList>
    </citation>
    <scope>NUCLEOTIDE SEQUENCE [LARGE SCALE GENOMIC DNA]</scope>
    <source>
        <strain evidence="2">Derp</strain>
    </source>
</reference>
<name>A0ABQ8J8Q9_DERPT</name>
<evidence type="ECO:0000313" key="3">
    <source>
        <dbReference type="Proteomes" id="UP000887458"/>
    </source>
</evidence>